<dbReference type="PROSITE" id="PS50109">
    <property type="entry name" value="HIS_KIN"/>
    <property type="match status" value="1"/>
</dbReference>
<accession>A0A7C9PK86</accession>
<dbReference type="GO" id="GO:0016020">
    <property type="term" value="C:membrane"/>
    <property type="evidence" value="ECO:0007669"/>
    <property type="project" value="UniProtKB-SubCell"/>
</dbReference>
<dbReference type="SMART" id="SM00387">
    <property type="entry name" value="HATPase_c"/>
    <property type="match status" value="1"/>
</dbReference>
<sequence>MSRPWFGALLRPRPRPLGLRWQLNGLLLMLMLLFTAALAGLRIQATRSGVHEEIVAANRVAGQLLERASWILNRGGPEAMISFLEQLGRVRANDIRFTDAQGRERYRSPAPTYKAGREAPAWFVALVSPPPQRQLIQVADGQLLIEADASRAVLDGWDELLTLAGVAAAMLAVTGLVAAAAVSRAVRPFGQISQALGALEQGRFATQLPPLPGREAQLIGEAVNRLGQAIEGEIAERMRAYQAERALAESRDWALRVQARLEAERKEIARELHDELGQSVTAMRSLARSLLARLPDTDPTAREAARLIDQEAARLYDAMHGLIPRLTPLTLDPLGLPDALADLVAGLGVRHRQLQWHTDLAELPGPVEPQVALAAYRVAQEAINNALKHSGASRIGLALILHPDRTLELRVDDNGCGLPEPDQRPARFGLTGLRERVTGLGGRFEAARRPDLGSRVCAQWPADSWPLRPPPPAAPLPASPSPDATAP</sequence>
<feature type="domain" description="HAMP" evidence="13">
    <location>
        <begin position="183"/>
        <end position="235"/>
    </location>
</feature>
<dbReference type="PANTHER" id="PTHR24421:SF10">
    <property type="entry name" value="NITRATE_NITRITE SENSOR PROTEIN NARQ"/>
    <property type="match status" value="1"/>
</dbReference>
<keyword evidence="9" id="KW-0902">Two-component regulatory system</keyword>
<dbReference type="InterPro" id="IPR003594">
    <property type="entry name" value="HATPase_dom"/>
</dbReference>
<dbReference type="Pfam" id="PF07730">
    <property type="entry name" value="HisKA_3"/>
    <property type="match status" value="1"/>
</dbReference>
<dbReference type="PROSITE" id="PS50885">
    <property type="entry name" value="HAMP"/>
    <property type="match status" value="1"/>
</dbReference>
<keyword evidence="4" id="KW-0597">Phosphoprotein</keyword>
<evidence type="ECO:0000259" key="13">
    <source>
        <dbReference type="PROSITE" id="PS50885"/>
    </source>
</evidence>
<dbReference type="InterPro" id="IPR005467">
    <property type="entry name" value="His_kinase_dom"/>
</dbReference>
<dbReference type="Proteomes" id="UP000484255">
    <property type="component" value="Unassembled WGS sequence"/>
</dbReference>
<dbReference type="SUPFAM" id="SSF55874">
    <property type="entry name" value="ATPase domain of HSP90 chaperone/DNA topoisomerase II/histidine kinase"/>
    <property type="match status" value="1"/>
</dbReference>
<evidence type="ECO:0000256" key="10">
    <source>
        <dbReference type="SAM" id="MobiDB-lite"/>
    </source>
</evidence>
<organism evidence="14 15">
    <name type="scientific">Ideonella livida</name>
    <dbReference type="NCBI Taxonomy" id="2707176"/>
    <lineage>
        <taxon>Bacteria</taxon>
        <taxon>Pseudomonadati</taxon>
        <taxon>Pseudomonadota</taxon>
        <taxon>Betaproteobacteria</taxon>
        <taxon>Burkholderiales</taxon>
        <taxon>Sphaerotilaceae</taxon>
        <taxon>Ideonella</taxon>
    </lineage>
</organism>
<dbReference type="CDD" id="cd16917">
    <property type="entry name" value="HATPase_UhpB-NarQ-NarX-like"/>
    <property type="match status" value="1"/>
</dbReference>
<dbReference type="RefSeq" id="WP_163459141.1">
    <property type="nucleotide sequence ID" value="NZ_JAAGOH010000027.1"/>
</dbReference>
<dbReference type="GO" id="GO:0005524">
    <property type="term" value="F:ATP binding"/>
    <property type="evidence" value="ECO:0007669"/>
    <property type="project" value="UniProtKB-KW"/>
</dbReference>
<evidence type="ECO:0000256" key="11">
    <source>
        <dbReference type="SAM" id="Phobius"/>
    </source>
</evidence>
<feature type="domain" description="Histidine kinase" evidence="12">
    <location>
        <begin position="271"/>
        <end position="464"/>
    </location>
</feature>
<evidence type="ECO:0000313" key="15">
    <source>
        <dbReference type="Proteomes" id="UP000484255"/>
    </source>
</evidence>
<dbReference type="PANTHER" id="PTHR24421">
    <property type="entry name" value="NITRATE/NITRITE SENSOR PROTEIN NARX-RELATED"/>
    <property type="match status" value="1"/>
</dbReference>
<dbReference type="InterPro" id="IPR050482">
    <property type="entry name" value="Sensor_HK_TwoCompSys"/>
</dbReference>
<dbReference type="Pfam" id="PF02518">
    <property type="entry name" value="HATPase_c"/>
    <property type="match status" value="1"/>
</dbReference>
<dbReference type="AlphaFoldDB" id="A0A7C9PK86"/>
<evidence type="ECO:0000313" key="14">
    <source>
        <dbReference type="EMBL" id="NDY93092.1"/>
    </source>
</evidence>
<comment type="catalytic activity">
    <reaction evidence="1">
        <text>ATP + protein L-histidine = ADP + protein N-phospho-L-histidine.</text>
        <dbReference type="EC" id="2.7.13.3"/>
    </reaction>
</comment>
<keyword evidence="11" id="KW-0812">Transmembrane</keyword>
<keyword evidence="5" id="KW-0808">Transferase</keyword>
<dbReference type="GO" id="GO:0000155">
    <property type="term" value="F:phosphorelay sensor kinase activity"/>
    <property type="evidence" value="ECO:0007669"/>
    <property type="project" value="InterPro"/>
</dbReference>
<gene>
    <name evidence="14" type="ORF">G3A44_18015</name>
</gene>
<evidence type="ECO:0000256" key="1">
    <source>
        <dbReference type="ARBA" id="ARBA00000085"/>
    </source>
</evidence>
<keyword evidence="11" id="KW-0472">Membrane</keyword>
<feature type="compositionally biased region" description="Pro residues" evidence="10">
    <location>
        <begin position="467"/>
        <end position="480"/>
    </location>
</feature>
<evidence type="ECO:0000256" key="2">
    <source>
        <dbReference type="ARBA" id="ARBA00004370"/>
    </source>
</evidence>
<keyword evidence="7" id="KW-0418">Kinase</keyword>
<evidence type="ECO:0000256" key="3">
    <source>
        <dbReference type="ARBA" id="ARBA00012438"/>
    </source>
</evidence>
<keyword evidence="6" id="KW-0547">Nucleotide-binding</keyword>
<comment type="subcellular location">
    <subcellularLocation>
        <location evidence="2">Membrane</location>
    </subcellularLocation>
</comment>
<evidence type="ECO:0000259" key="12">
    <source>
        <dbReference type="PROSITE" id="PS50109"/>
    </source>
</evidence>
<evidence type="ECO:0000256" key="6">
    <source>
        <dbReference type="ARBA" id="ARBA00022741"/>
    </source>
</evidence>
<dbReference type="InterPro" id="IPR036890">
    <property type="entry name" value="HATPase_C_sf"/>
</dbReference>
<dbReference type="EMBL" id="JAAGOH010000027">
    <property type="protein sequence ID" value="NDY93092.1"/>
    <property type="molecule type" value="Genomic_DNA"/>
</dbReference>
<comment type="caution">
    <text evidence="14">The sequence shown here is derived from an EMBL/GenBank/DDBJ whole genome shotgun (WGS) entry which is preliminary data.</text>
</comment>
<dbReference type="Gene3D" id="3.30.565.10">
    <property type="entry name" value="Histidine kinase-like ATPase, C-terminal domain"/>
    <property type="match status" value="1"/>
</dbReference>
<proteinExistence type="predicted"/>
<evidence type="ECO:0000256" key="7">
    <source>
        <dbReference type="ARBA" id="ARBA00022777"/>
    </source>
</evidence>
<evidence type="ECO:0000256" key="8">
    <source>
        <dbReference type="ARBA" id="ARBA00022840"/>
    </source>
</evidence>
<keyword evidence="8" id="KW-0067">ATP-binding</keyword>
<dbReference type="SMART" id="SM00304">
    <property type="entry name" value="HAMP"/>
    <property type="match status" value="1"/>
</dbReference>
<evidence type="ECO:0000256" key="5">
    <source>
        <dbReference type="ARBA" id="ARBA00022679"/>
    </source>
</evidence>
<feature type="region of interest" description="Disordered" evidence="10">
    <location>
        <begin position="461"/>
        <end position="487"/>
    </location>
</feature>
<evidence type="ECO:0000256" key="4">
    <source>
        <dbReference type="ARBA" id="ARBA00022553"/>
    </source>
</evidence>
<dbReference type="GO" id="GO:0046983">
    <property type="term" value="F:protein dimerization activity"/>
    <property type="evidence" value="ECO:0007669"/>
    <property type="project" value="InterPro"/>
</dbReference>
<dbReference type="EC" id="2.7.13.3" evidence="3"/>
<protein>
    <recommendedName>
        <fullName evidence="3">histidine kinase</fullName>
        <ecNumber evidence="3">2.7.13.3</ecNumber>
    </recommendedName>
</protein>
<dbReference type="InterPro" id="IPR011712">
    <property type="entry name" value="Sig_transdc_His_kin_sub3_dim/P"/>
</dbReference>
<dbReference type="InterPro" id="IPR003660">
    <property type="entry name" value="HAMP_dom"/>
</dbReference>
<keyword evidence="15" id="KW-1185">Reference proteome</keyword>
<feature type="transmembrane region" description="Helical" evidence="11">
    <location>
        <begin position="160"/>
        <end position="182"/>
    </location>
</feature>
<feature type="transmembrane region" description="Helical" evidence="11">
    <location>
        <begin position="21"/>
        <end position="41"/>
    </location>
</feature>
<reference evidence="14 15" key="1">
    <citation type="submission" date="2020-02" db="EMBL/GenBank/DDBJ databases">
        <title>Ideonella bacterium strain TBM-1.</title>
        <authorList>
            <person name="Chen W.-M."/>
        </authorList>
    </citation>
    <scope>NUCLEOTIDE SEQUENCE [LARGE SCALE GENOMIC DNA]</scope>
    <source>
        <strain evidence="14 15">TBM-1</strain>
    </source>
</reference>
<evidence type="ECO:0000256" key="9">
    <source>
        <dbReference type="ARBA" id="ARBA00023012"/>
    </source>
</evidence>
<dbReference type="Gene3D" id="1.20.5.1930">
    <property type="match status" value="1"/>
</dbReference>
<keyword evidence="11" id="KW-1133">Transmembrane helix</keyword>
<name>A0A7C9PK86_9BURK</name>